<dbReference type="EMBL" id="FRCS01000001">
    <property type="protein sequence ID" value="SHM63084.1"/>
    <property type="molecule type" value="Genomic_DNA"/>
</dbReference>
<keyword evidence="2" id="KW-1185">Reference proteome</keyword>
<dbReference type="STRING" id="134849.SAMN05443668_1011079"/>
<dbReference type="Proteomes" id="UP000184440">
    <property type="component" value="Unassembled WGS sequence"/>
</dbReference>
<sequence length="91" mass="9443">MDEKSGTDIDGYAVVAGHWPLAGPYSPARTAYAAQALTSLVDYLRHAVGATDGLAGRHDADRVLQAVDGALTGLPPIAASLEERRPTLSEG</sequence>
<organism evidence="1 2">
    <name type="scientific">Cryptosporangium aurantiacum</name>
    <dbReference type="NCBI Taxonomy" id="134849"/>
    <lineage>
        <taxon>Bacteria</taxon>
        <taxon>Bacillati</taxon>
        <taxon>Actinomycetota</taxon>
        <taxon>Actinomycetes</taxon>
        <taxon>Cryptosporangiales</taxon>
        <taxon>Cryptosporangiaceae</taxon>
        <taxon>Cryptosporangium</taxon>
    </lineage>
</organism>
<evidence type="ECO:0000313" key="1">
    <source>
        <dbReference type="EMBL" id="SHM63084.1"/>
    </source>
</evidence>
<name>A0A1M7KCX7_9ACTN</name>
<evidence type="ECO:0000313" key="2">
    <source>
        <dbReference type="Proteomes" id="UP000184440"/>
    </source>
</evidence>
<accession>A0A1M7KCX7</accession>
<gene>
    <name evidence="1" type="ORF">SAMN05443668_1011079</name>
</gene>
<protein>
    <submittedName>
        <fullName evidence="1">Uncharacterized protein</fullName>
    </submittedName>
</protein>
<reference evidence="1 2" key="1">
    <citation type="submission" date="2016-11" db="EMBL/GenBank/DDBJ databases">
        <authorList>
            <person name="Jaros S."/>
            <person name="Januszkiewicz K."/>
            <person name="Wedrychowicz H."/>
        </authorList>
    </citation>
    <scope>NUCLEOTIDE SEQUENCE [LARGE SCALE GENOMIC DNA]</scope>
    <source>
        <strain evidence="1 2">DSM 46144</strain>
    </source>
</reference>
<dbReference type="OrthoDB" id="5193306at2"/>
<proteinExistence type="predicted"/>
<dbReference type="RefSeq" id="WP_073251956.1">
    <property type="nucleotide sequence ID" value="NZ_FRCS01000001.1"/>
</dbReference>
<dbReference type="AlphaFoldDB" id="A0A1M7KCX7"/>